<sequence length="343" mass="39056">MTANRLLIHIGHRNTDAISLQDALFASQNALSSQKIYLPAFTTDNVERFTLGFDPNGDTDHELGEIDPASAPLTSHWDKIRAPQHPSGCETIVVSNQKYFKQLSAQTIDKFEEETSGIAREKSIVAYLRAPDSHFLMLTQQRLHQMREPTIPSRTRIKERIEPLAKAWSGTIMLEVFSDATMKNGNVVDDFVSRHLPNFDLDLLVRPNAARPRPSVEAMALMIDRMHGRLDETIDPISLIQQIIKADQKIPTPTKPKLRDEAAHTLTNWAAPDLAWLNESYGIRFPEIDYRMIDADDVDLSLIHFTDIAQICEVNQDRKDALYQKAKVWAKLPIPMQRLLSRW</sequence>
<dbReference type="Proteomes" id="UP000238007">
    <property type="component" value="Unassembled WGS sequence"/>
</dbReference>
<dbReference type="EMBL" id="PVTP01000003">
    <property type="protein sequence ID" value="PRY78949.1"/>
    <property type="molecule type" value="Genomic_DNA"/>
</dbReference>
<dbReference type="AlphaFoldDB" id="A0A2T0W1U7"/>
<proteinExistence type="predicted"/>
<organism evidence="1 2">
    <name type="scientific">Yoonia maritima</name>
    <dbReference type="NCBI Taxonomy" id="1435347"/>
    <lineage>
        <taxon>Bacteria</taxon>
        <taxon>Pseudomonadati</taxon>
        <taxon>Pseudomonadota</taxon>
        <taxon>Alphaproteobacteria</taxon>
        <taxon>Rhodobacterales</taxon>
        <taxon>Paracoccaceae</taxon>
        <taxon>Yoonia</taxon>
    </lineage>
</organism>
<keyword evidence="2" id="KW-1185">Reference proteome</keyword>
<reference evidence="1 2" key="1">
    <citation type="submission" date="2018-03" db="EMBL/GenBank/DDBJ databases">
        <title>Genomic Encyclopedia of Archaeal and Bacterial Type Strains, Phase II (KMG-II): from individual species to whole genera.</title>
        <authorList>
            <person name="Goeker M."/>
        </authorList>
    </citation>
    <scope>NUCLEOTIDE SEQUENCE [LARGE SCALE GENOMIC DNA]</scope>
    <source>
        <strain evidence="1 2">DSM 101533</strain>
    </source>
</reference>
<comment type="caution">
    <text evidence="1">The sequence shown here is derived from an EMBL/GenBank/DDBJ whole genome shotgun (WGS) entry which is preliminary data.</text>
</comment>
<evidence type="ECO:0000313" key="2">
    <source>
        <dbReference type="Proteomes" id="UP000238007"/>
    </source>
</evidence>
<accession>A0A2T0W1U7</accession>
<name>A0A2T0W1U7_9RHOB</name>
<gene>
    <name evidence="1" type="ORF">CLV80_103279</name>
</gene>
<dbReference type="RefSeq" id="WP_106355891.1">
    <property type="nucleotide sequence ID" value="NZ_PVTP01000003.1"/>
</dbReference>
<evidence type="ECO:0000313" key="1">
    <source>
        <dbReference type="EMBL" id="PRY78949.1"/>
    </source>
</evidence>
<protein>
    <submittedName>
        <fullName evidence="1">Uncharacterized protein</fullName>
    </submittedName>
</protein>
<dbReference type="OrthoDB" id="7596739at2"/>